<evidence type="ECO:0000313" key="2">
    <source>
        <dbReference type="Proteomes" id="UP000007431"/>
    </source>
</evidence>
<dbReference type="VEuPathDB" id="FungiDB:SCHCODRAFT_02515898"/>
<proteinExistence type="predicted"/>
<protein>
    <submittedName>
        <fullName evidence="1">Uncharacterized protein</fullName>
    </submittedName>
</protein>
<feature type="non-terminal residue" evidence="1">
    <location>
        <position position="126"/>
    </location>
</feature>
<keyword evidence="2" id="KW-1185">Reference proteome</keyword>
<dbReference type="EMBL" id="GL377312">
    <property type="protein sequence ID" value="EFI93014.1"/>
    <property type="molecule type" value="Genomic_DNA"/>
</dbReference>
<accession>D8QHZ0</accession>
<evidence type="ECO:0000313" key="1">
    <source>
        <dbReference type="EMBL" id="EFI93014.1"/>
    </source>
</evidence>
<sequence length="126" mass="14417">MKLNPEAILAVYRPQSCGGKVVLYLVAWYGHEKFTWDPLWRPDGNTQDLVDRAWLALGPLNKKTLPEEQMHKVPFGHVELMSSMSWQRFAEAGVEMPGHATRTEPLFWVADAWVVIWSIPGINWGD</sequence>
<name>D8QHZ0_SCHCM</name>
<dbReference type="OrthoDB" id="3071749at2759"/>
<organism evidence="2">
    <name type="scientific">Schizophyllum commune (strain H4-8 / FGSC 9210)</name>
    <name type="common">Split gill fungus</name>
    <dbReference type="NCBI Taxonomy" id="578458"/>
    <lineage>
        <taxon>Eukaryota</taxon>
        <taxon>Fungi</taxon>
        <taxon>Dikarya</taxon>
        <taxon>Basidiomycota</taxon>
        <taxon>Agaricomycotina</taxon>
        <taxon>Agaricomycetes</taxon>
        <taxon>Agaricomycetidae</taxon>
        <taxon>Agaricales</taxon>
        <taxon>Schizophyllaceae</taxon>
        <taxon>Schizophyllum</taxon>
    </lineage>
</organism>
<dbReference type="Proteomes" id="UP000007431">
    <property type="component" value="Unassembled WGS sequence"/>
</dbReference>
<gene>
    <name evidence="1" type="ORF">SCHCODRAFT_113483</name>
</gene>
<dbReference type="InParanoid" id="D8QHZ0"/>
<dbReference type="HOGENOM" id="CLU_1982854_0_0_1"/>
<reference evidence="1 2" key="1">
    <citation type="journal article" date="2010" name="Nat. Biotechnol.">
        <title>Genome sequence of the model mushroom Schizophyllum commune.</title>
        <authorList>
            <person name="Ohm R.A."/>
            <person name="de Jong J.F."/>
            <person name="Lugones L.G."/>
            <person name="Aerts A."/>
            <person name="Kothe E."/>
            <person name="Stajich J.E."/>
            <person name="de Vries R.P."/>
            <person name="Record E."/>
            <person name="Levasseur A."/>
            <person name="Baker S.E."/>
            <person name="Bartholomew K.A."/>
            <person name="Coutinho P.M."/>
            <person name="Erdmann S."/>
            <person name="Fowler T.J."/>
            <person name="Gathman A.C."/>
            <person name="Lombard V."/>
            <person name="Henrissat B."/>
            <person name="Knabe N."/>
            <person name="Kuees U."/>
            <person name="Lilly W.W."/>
            <person name="Lindquist E."/>
            <person name="Lucas S."/>
            <person name="Magnuson J.K."/>
            <person name="Piumi F."/>
            <person name="Raudaskoski M."/>
            <person name="Salamov A."/>
            <person name="Schmutz J."/>
            <person name="Schwarze F.W.M.R."/>
            <person name="vanKuyk P.A."/>
            <person name="Horton J.S."/>
            <person name="Grigoriev I.V."/>
            <person name="Woesten H.A.B."/>
        </authorList>
    </citation>
    <scope>NUCLEOTIDE SEQUENCE [LARGE SCALE GENOMIC DNA]</scope>
    <source>
        <strain evidence="2">H4-8 / FGSC 9210</strain>
    </source>
</reference>
<dbReference type="AlphaFoldDB" id="D8QHZ0"/>
<dbReference type="KEGG" id="scm:SCHCO_02520112"/>